<dbReference type="RefSeq" id="WP_210236181.1">
    <property type="nucleotide sequence ID" value="NZ_BPRE01000004.1"/>
</dbReference>
<evidence type="ECO:0000313" key="4">
    <source>
        <dbReference type="Proteomes" id="UP001055093"/>
    </source>
</evidence>
<reference evidence="3" key="1">
    <citation type="journal article" date="2021" name="Front. Microbiol.">
        <title>Comprehensive Comparative Genomics and Phenotyping of Methylobacterium Species.</title>
        <authorList>
            <person name="Alessa O."/>
            <person name="Ogura Y."/>
            <person name="Fujitani Y."/>
            <person name="Takami H."/>
            <person name="Hayashi T."/>
            <person name="Sahin N."/>
            <person name="Tani A."/>
        </authorList>
    </citation>
    <scope>NUCLEOTIDE SEQUENCE</scope>
    <source>
        <strain evidence="3">DSM 14458</strain>
    </source>
</reference>
<evidence type="ECO:0000313" key="3">
    <source>
        <dbReference type="EMBL" id="GJE75082.1"/>
    </source>
</evidence>
<gene>
    <name evidence="3" type="ORF">BGCPKDLD_1660</name>
</gene>
<feature type="compositionally biased region" description="Low complexity" evidence="1">
    <location>
        <begin position="282"/>
        <end position="294"/>
    </location>
</feature>
<sequence length="294" mass="32807">MIEIAPPTADTVRHPRGTWLIPDTGNPIAHRDLMMRMAERRVVLLGETHDIAEIHRWQLHILAALHLYRPNLAVAFEMFPRRLQPVLDAWIEGCFDATTFLQTCEWSQIWGFDPNLYFPLFHFCRQHRIRMVAMNCPRPLVSRVGREGWAAIPEDERDGVTPARPATDDHRRYLFDLIGAAGGAIAALDPSFDRFVRAQQVWDRAFACTIAEALADGGPPLVVGILGRGHVEYGHGTPFQLADLGIADVAVLLPTHADSLALKRNRGIADAVFRLDEPDPPQTARTTPPGRTAA</sequence>
<evidence type="ECO:0000259" key="2">
    <source>
        <dbReference type="Pfam" id="PF04187"/>
    </source>
</evidence>
<protein>
    <recommendedName>
        <fullName evidence="2">Haem-binding uptake Tiki superfamily ChaN domain-containing protein</fullName>
    </recommendedName>
</protein>
<evidence type="ECO:0000256" key="1">
    <source>
        <dbReference type="SAM" id="MobiDB-lite"/>
    </source>
</evidence>
<dbReference type="CDD" id="cd14727">
    <property type="entry name" value="ChanN-like"/>
    <property type="match status" value="1"/>
</dbReference>
<proteinExistence type="predicted"/>
<dbReference type="Gene3D" id="3.40.50.11550">
    <property type="match status" value="1"/>
</dbReference>
<name>A0ABQ4UWJ7_9HYPH</name>
<dbReference type="Pfam" id="PF04187">
    <property type="entry name" value="Cofac_haem_bdg"/>
    <property type="match status" value="1"/>
</dbReference>
<accession>A0ABQ4UWJ7</accession>
<comment type="caution">
    <text evidence="3">The sequence shown here is derived from an EMBL/GenBank/DDBJ whole genome shotgun (WGS) entry which is preliminary data.</text>
</comment>
<dbReference type="InterPro" id="IPR007314">
    <property type="entry name" value="Cofac_haem-bd_dom"/>
</dbReference>
<dbReference type="EMBL" id="BPRE01000004">
    <property type="protein sequence ID" value="GJE75082.1"/>
    <property type="molecule type" value="Genomic_DNA"/>
</dbReference>
<feature type="region of interest" description="Disordered" evidence="1">
    <location>
        <begin position="274"/>
        <end position="294"/>
    </location>
</feature>
<dbReference type="SUPFAM" id="SSF159501">
    <property type="entry name" value="EreA/ChaN-like"/>
    <property type="match status" value="1"/>
</dbReference>
<keyword evidence="4" id="KW-1185">Reference proteome</keyword>
<reference evidence="3" key="2">
    <citation type="submission" date="2021-08" db="EMBL/GenBank/DDBJ databases">
        <authorList>
            <person name="Tani A."/>
            <person name="Ola A."/>
            <person name="Ogura Y."/>
            <person name="Katsura K."/>
            <person name="Hayashi T."/>
        </authorList>
    </citation>
    <scope>NUCLEOTIDE SEQUENCE</scope>
    <source>
        <strain evidence="3">DSM 14458</strain>
    </source>
</reference>
<feature type="domain" description="Haem-binding uptake Tiki superfamily ChaN" evidence="2">
    <location>
        <begin position="34"/>
        <end position="241"/>
    </location>
</feature>
<dbReference type="Proteomes" id="UP001055093">
    <property type="component" value="Unassembled WGS sequence"/>
</dbReference>
<organism evidence="3 4">
    <name type="scientific">Methylorubrum suomiense</name>
    <dbReference type="NCBI Taxonomy" id="144191"/>
    <lineage>
        <taxon>Bacteria</taxon>
        <taxon>Pseudomonadati</taxon>
        <taxon>Pseudomonadota</taxon>
        <taxon>Alphaproteobacteria</taxon>
        <taxon>Hyphomicrobiales</taxon>
        <taxon>Methylobacteriaceae</taxon>
        <taxon>Methylorubrum</taxon>
    </lineage>
</organism>